<feature type="domain" description="Suppressor of fused-like" evidence="1">
    <location>
        <begin position="73"/>
        <end position="217"/>
    </location>
</feature>
<comment type="caution">
    <text evidence="2">The sequence shown here is derived from an EMBL/GenBank/DDBJ whole genome shotgun (WGS) entry which is preliminary data.</text>
</comment>
<accession>A0ABX2A3W8</accession>
<protein>
    <recommendedName>
        <fullName evidence="1">Suppressor of fused-like domain-containing protein</fullName>
    </recommendedName>
</protein>
<dbReference type="RefSeq" id="WP_171782749.1">
    <property type="nucleotide sequence ID" value="NZ_BAAAML010000002.1"/>
</dbReference>
<organism evidence="2 3">
    <name type="scientific">Isoptericola halotolerans</name>
    <dbReference type="NCBI Taxonomy" id="300560"/>
    <lineage>
        <taxon>Bacteria</taxon>
        <taxon>Bacillati</taxon>
        <taxon>Actinomycetota</taxon>
        <taxon>Actinomycetes</taxon>
        <taxon>Micrococcales</taxon>
        <taxon>Promicromonosporaceae</taxon>
        <taxon>Isoptericola</taxon>
    </lineage>
</organism>
<dbReference type="Proteomes" id="UP000757540">
    <property type="component" value="Unassembled WGS sequence"/>
</dbReference>
<reference evidence="2 3" key="1">
    <citation type="submission" date="2020-05" db="EMBL/GenBank/DDBJ databases">
        <title>Genomic Encyclopedia of Type Strains, Phase III (KMG-III): the genomes of soil and plant-associated and newly described type strains.</title>
        <authorList>
            <person name="Whitman W."/>
        </authorList>
    </citation>
    <scope>NUCLEOTIDE SEQUENCE [LARGE SCALE GENOMIC DNA]</scope>
    <source>
        <strain evidence="2 3">KCTC 19046</strain>
    </source>
</reference>
<sequence length="227" mass="24439">MTSSTTTTTTTVYHWSFPVVTVQGETMMSASGNSKPSLVRHLEGALGTIVKGWTQDPSGRELGFSVVQFALGSDERSIAYSTLGLSKFVLGSTVSDKDIYQELLILAPRSLSEALPASLLGQAGSMLIKQGSSVLRGEVLGPIGPLSPGSDMTHLYATVPVYFPPEFAELKEDGKAIAIVWLVPISSPEAEFVSTHGWNAFEDWLEERDPALSNWSRPDSGPLRLHS</sequence>
<keyword evidence="3" id="KW-1185">Reference proteome</keyword>
<gene>
    <name evidence="2" type="ORF">HDG69_001143</name>
</gene>
<dbReference type="InterPro" id="IPR020941">
    <property type="entry name" value="SUFU-like_domain"/>
</dbReference>
<name>A0ABX2A3W8_9MICO</name>
<evidence type="ECO:0000313" key="3">
    <source>
        <dbReference type="Proteomes" id="UP000757540"/>
    </source>
</evidence>
<evidence type="ECO:0000259" key="1">
    <source>
        <dbReference type="Pfam" id="PF05076"/>
    </source>
</evidence>
<proteinExistence type="predicted"/>
<evidence type="ECO:0000313" key="2">
    <source>
        <dbReference type="EMBL" id="NOV96590.1"/>
    </source>
</evidence>
<dbReference type="Pfam" id="PF05076">
    <property type="entry name" value="SUFU"/>
    <property type="match status" value="1"/>
</dbReference>
<dbReference type="EMBL" id="JABEZU010000001">
    <property type="protein sequence ID" value="NOV96590.1"/>
    <property type="molecule type" value="Genomic_DNA"/>
</dbReference>